<feature type="compositionally biased region" description="Basic and acidic residues" evidence="1">
    <location>
        <begin position="59"/>
        <end position="69"/>
    </location>
</feature>
<dbReference type="InterPro" id="IPR000772">
    <property type="entry name" value="Ricin_B_lectin"/>
</dbReference>
<dbReference type="SUPFAM" id="SSF50370">
    <property type="entry name" value="Ricin B-like lectins"/>
    <property type="match status" value="1"/>
</dbReference>
<feature type="transmembrane region" description="Helical" evidence="2">
    <location>
        <begin position="12"/>
        <end position="36"/>
    </location>
</feature>
<feature type="domain" description="Ricin B lectin" evidence="3">
    <location>
        <begin position="86"/>
        <end position="213"/>
    </location>
</feature>
<dbReference type="CDD" id="cd23418">
    <property type="entry name" value="beta-trefoil_Ricin_XLN-like"/>
    <property type="match status" value="1"/>
</dbReference>
<evidence type="ECO:0000259" key="3">
    <source>
        <dbReference type="SMART" id="SM00458"/>
    </source>
</evidence>
<evidence type="ECO:0000256" key="2">
    <source>
        <dbReference type="SAM" id="Phobius"/>
    </source>
</evidence>
<evidence type="ECO:0000313" key="4">
    <source>
        <dbReference type="EMBL" id="GAA1854396.1"/>
    </source>
</evidence>
<organism evidence="4 5">
    <name type="scientific">Myceligenerans crystallogenes</name>
    <dbReference type="NCBI Taxonomy" id="316335"/>
    <lineage>
        <taxon>Bacteria</taxon>
        <taxon>Bacillati</taxon>
        <taxon>Actinomycetota</taxon>
        <taxon>Actinomycetes</taxon>
        <taxon>Micrococcales</taxon>
        <taxon>Promicromonosporaceae</taxon>
        <taxon>Myceligenerans</taxon>
    </lineage>
</organism>
<keyword evidence="5" id="KW-1185">Reference proteome</keyword>
<dbReference type="Pfam" id="PF00652">
    <property type="entry name" value="Ricin_B_lectin"/>
    <property type="match status" value="1"/>
</dbReference>
<feature type="compositionally biased region" description="Pro residues" evidence="1">
    <location>
        <begin position="72"/>
        <end position="87"/>
    </location>
</feature>
<keyword evidence="2" id="KW-0812">Transmembrane</keyword>
<dbReference type="EMBL" id="BAAANL010000001">
    <property type="protein sequence ID" value="GAA1854396.1"/>
    <property type="molecule type" value="Genomic_DNA"/>
</dbReference>
<keyword evidence="2" id="KW-0472">Membrane</keyword>
<dbReference type="RefSeq" id="WP_344099915.1">
    <property type="nucleotide sequence ID" value="NZ_BAAANL010000001.1"/>
</dbReference>
<keyword evidence="2" id="KW-1133">Transmembrane helix</keyword>
<evidence type="ECO:0000256" key="1">
    <source>
        <dbReference type="SAM" id="MobiDB-lite"/>
    </source>
</evidence>
<feature type="region of interest" description="Disordered" evidence="1">
    <location>
        <begin position="42"/>
        <end position="89"/>
    </location>
</feature>
<dbReference type="Gene3D" id="2.80.10.50">
    <property type="match status" value="1"/>
</dbReference>
<accession>A0ABN2N5Z8</accession>
<dbReference type="PROSITE" id="PS50231">
    <property type="entry name" value="RICIN_B_LECTIN"/>
    <property type="match status" value="1"/>
</dbReference>
<dbReference type="SMART" id="SM00458">
    <property type="entry name" value="RICIN"/>
    <property type="match status" value="1"/>
</dbReference>
<protein>
    <recommendedName>
        <fullName evidence="3">Ricin B lectin domain-containing protein</fullName>
    </recommendedName>
</protein>
<sequence>MYDAGPPARPRAATVLTWVVAGILSAVAVVTTAWVLTHDVGFPRADARPSPSATVQESGAKKKEGDGRSPAKPKPSPAPSPSPPPPAVVTIAGAGSERCLDVPNAAFTDGAALQIYDCNDSVAQQWTITATGELRVGGTKCLDDASGGSSGVPVAIHECHGGANQRWSSPGDGSLRSVATGLCLDVEAASEDNGARVQVYECHFGDNQLWDIG</sequence>
<dbReference type="Proteomes" id="UP001501094">
    <property type="component" value="Unassembled WGS sequence"/>
</dbReference>
<dbReference type="InterPro" id="IPR035992">
    <property type="entry name" value="Ricin_B-like_lectins"/>
</dbReference>
<comment type="caution">
    <text evidence="4">The sequence shown here is derived from an EMBL/GenBank/DDBJ whole genome shotgun (WGS) entry which is preliminary data.</text>
</comment>
<evidence type="ECO:0000313" key="5">
    <source>
        <dbReference type="Proteomes" id="UP001501094"/>
    </source>
</evidence>
<proteinExistence type="predicted"/>
<name>A0ABN2N5Z8_9MICO</name>
<gene>
    <name evidence="4" type="ORF">GCM10009751_08990</name>
</gene>
<reference evidence="4 5" key="1">
    <citation type="journal article" date="2019" name="Int. J. Syst. Evol. Microbiol.">
        <title>The Global Catalogue of Microorganisms (GCM) 10K type strain sequencing project: providing services to taxonomists for standard genome sequencing and annotation.</title>
        <authorList>
            <consortium name="The Broad Institute Genomics Platform"/>
            <consortium name="The Broad Institute Genome Sequencing Center for Infectious Disease"/>
            <person name="Wu L."/>
            <person name="Ma J."/>
        </authorList>
    </citation>
    <scope>NUCLEOTIDE SEQUENCE [LARGE SCALE GENOMIC DNA]</scope>
    <source>
        <strain evidence="4 5">JCM 14326</strain>
    </source>
</reference>